<dbReference type="Pfam" id="PF01522">
    <property type="entry name" value="Polysacc_deac_1"/>
    <property type="match status" value="1"/>
</dbReference>
<dbReference type="EC" id="3.5.1.-" evidence="3"/>
<dbReference type="InterPro" id="IPR011330">
    <property type="entry name" value="Glyco_hydro/deAcase_b/a-brl"/>
</dbReference>
<dbReference type="RefSeq" id="WP_109842449.1">
    <property type="nucleotide sequence ID" value="NZ_CAJGUP010000065.1"/>
</dbReference>
<proteinExistence type="predicted"/>
<dbReference type="PANTHER" id="PTHR34216:SF7">
    <property type="entry name" value="POLY-BETA-1,6-N-ACETYL-D-GLUCOSAMINE N-DEACETYLASE"/>
    <property type="match status" value="1"/>
</dbReference>
<dbReference type="CDD" id="cd10918">
    <property type="entry name" value="CE4_NodB_like_5s_6s"/>
    <property type="match status" value="1"/>
</dbReference>
<dbReference type="AlphaFoldDB" id="A0A0M7DK79"/>
<dbReference type="Gene3D" id="3.20.20.370">
    <property type="entry name" value="Glycoside hydrolase/deacetylase"/>
    <property type="match status" value="1"/>
</dbReference>
<dbReference type="GO" id="GO:0016810">
    <property type="term" value="F:hydrolase activity, acting on carbon-nitrogen (but not peptide) bonds"/>
    <property type="evidence" value="ECO:0007669"/>
    <property type="project" value="InterPro"/>
</dbReference>
<dbReference type="InterPro" id="IPR002509">
    <property type="entry name" value="NODB_dom"/>
</dbReference>
<accession>A0A0M7DK79</accession>
<dbReference type="PROSITE" id="PS51677">
    <property type="entry name" value="NODB"/>
    <property type="match status" value="1"/>
</dbReference>
<organism evidence="3 4">
    <name type="scientific">Bordetella pseudohinzii</name>
    <dbReference type="NCBI Taxonomy" id="1331258"/>
    <lineage>
        <taxon>Bacteria</taxon>
        <taxon>Pseudomonadati</taxon>
        <taxon>Pseudomonadota</taxon>
        <taxon>Betaproteobacteria</taxon>
        <taxon>Burkholderiales</taxon>
        <taxon>Alcaligenaceae</taxon>
        <taxon>Bordetella</taxon>
    </lineage>
</organism>
<feature type="domain" description="NodB homology" evidence="2">
    <location>
        <begin position="63"/>
        <end position="242"/>
    </location>
</feature>
<keyword evidence="1" id="KW-0732">Signal</keyword>
<dbReference type="EMBL" id="CYTV01000002">
    <property type="protein sequence ID" value="CUI54737.1"/>
    <property type="molecule type" value="Genomic_DNA"/>
</dbReference>
<protein>
    <submittedName>
        <fullName evidence="3">Poly-beta-1,6-N-acetyl-D-glucosamine N-deacetylase</fullName>
        <ecNumber evidence="3">3.5.1.-</ecNumber>
    </submittedName>
</protein>
<dbReference type="InterPro" id="IPR051398">
    <property type="entry name" value="Polysacch_Deacetylase"/>
</dbReference>
<dbReference type="PANTHER" id="PTHR34216">
    <property type="match status" value="1"/>
</dbReference>
<gene>
    <name evidence="3" type="primary">icaB</name>
    <name evidence="3" type="ORF">ERS370011_01095</name>
</gene>
<sequence>MNSIPILMYHQIGIPAPSGTPYRGLTVHPARFRSQMTWMHRLGYRGLSMRDLMPYLRGEKTGKVFGVTFDDGYRNVLENAAPVLAELGFTGTNYFVARQLDGSNVWDAEKGIPYSGLMSAAEMRQWHEAGNEVGSHTLDHVHLPRLPADEARRQIRQSKDELEQALGAPVTAFCYPYGDHGPEHMAMAREAGYDNATLTVRGLASAADDPFGLPRVTVSRSTHLLSFLLKTLTRYEERRRRR</sequence>
<dbReference type="Proteomes" id="UP000053096">
    <property type="component" value="Unassembled WGS sequence"/>
</dbReference>
<dbReference type="GO" id="GO:0005975">
    <property type="term" value="P:carbohydrate metabolic process"/>
    <property type="evidence" value="ECO:0007669"/>
    <property type="project" value="InterPro"/>
</dbReference>
<reference evidence="3 4" key="1">
    <citation type="submission" date="2015-09" db="EMBL/GenBank/DDBJ databases">
        <authorList>
            <person name="Jackson K.R."/>
            <person name="Lunt B.L."/>
            <person name="Fisher J.N.B."/>
            <person name="Gardner A.V."/>
            <person name="Bailey M.E."/>
            <person name="Deus L.M."/>
            <person name="Earl A.S."/>
            <person name="Gibby P.D."/>
            <person name="Hartmann K.A."/>
            <person name="Liu J.E."/>
            <person name="Manci A.M."/>
            <person name="Nielsen D.A."/>
            <person name="Solomon M.B."/>
            <person name="Breakwell D.P."/>
            <person name="Burnett S.H."/>
            <person name="Grose J.H."/>
        </authorList>
    </citation>
    <scope>NUCLEOTIDE SEQUENCE [LARGE SCALE GENOMIC DNA]</scope>
    <source>
        <strain evidence="3 4">2789STDY5608636</strain>
    </source>
</reference>
<evidence type="ECO:0000313" key="3">
    <source>
        <dbReference type="EMBL" id="CUI54737.1"/>
    </source>
</evidence>
<name>A0A0M7DK79_9BORD</name>
<dbReference type="SUPFAM" id="SSF88713">
    <property type="entry name" value="Glycoside hydrolase/deacetylase"/>
    <property type="match status" value="1"/>
</dbReference>
<evidence type="ECO:0000259" key="2">
    <source>
        <dbReference type="PROSITE" id="PS51677"/>
    </source>
</evidence>
<evidence type="ECO:0000313" key="4">
    <source>
        <dbReference type="Proteomes" id="UP000053096"/>
    </source>
</evidence>
<dbReference type="OrthoDB" id="9814639at2"/>
<evidence type="ECO:0000256" key="1">
    <source>
        <dbReference type="ARBA" id="ARBA00022729"/>
    </source>
</evidence>
<keyword evidence="3" id="KW-0378">Hydrolase</keyword>